<comment type="similarity">
    <text evidence="1">Belongs to the HupF/HypC family.</text>
</comment>
<reference evidence="2 3" key="1">
    <citation type="submission" date="2019-05" db="EMBL/GenBank/DDBJ databases">
        <authorList>
            <person name="Zhou X."/>
        </authorList>
    </citation>
    <scope>NUCLEOTIDE SEQUENCE [LARGE SCALE GENOMIC DNA]</scope>
    <source>
        <strain evidence="2 3">DSM 432</strain>
    </source>
</reference>
<dbReference type="Proteomes" id="UP000305131">
    <property type="component" value="Unassembled WGS sequence"/>
</dbReference>
<name>A0A6C1KFS8_XANAU</name>
<dbReference type="AlphaFoldDB" id="A0A6C1KFS8"/>
<dbReference type="EMBL" id="VAUP01000031">
    <property type="protein sequence ID" value="TLX42064.1"/>
    <property type="molecule type" value="Genomic_DNA"/>
</dbReference>
<evidence type="ECO:0000256" key="1">
    <source>
        <dbReference type="ARBA" id="ARBA00006018"/>
    </source>
</evidence>
<dbReference type="OrthoDB" id="9806017at2"/>
<dbReference type="PROSITE" id="PS01097">
    <property type="entry name" value="HUPF_HYPC"/>
    <property type="match status" value="1"/>
</dbReference>
<gene>
    <name evidence="2" type="ORF">FBQ73_14485</name>
</gene>
<dbReference type="PANTHER" id="PTHR35177:SF2">
    <property type="entry name" value="HYDROGENASE MATURATION FACTOR HYBG"/>
    <property type="match status" value="1"/>
</dbReference>
<proteinExistence type="inferred from homology"/>
<dbReference type="InterPro" id="IPR001109">
    <property type="entry name" value="Hydrogenase_HupF/HypC"/>
</dbReference>
<accession>A0A6C1KFS8</accession>
<evidence type="ECO:0000313" key="3">
    <source>
        <dbReference type="Proteomes" id="UP000305131"/>
    </source>
</evidence>
<organism evidence="2 3">
    <name type="scientific">Xanthobacter autotrophicus</name>
    <dbReference type="NCBI Taxonomy" id="280"/>
    <lineage>
        <taxon>Bacteria</taxon>
        <taxon>Pseudomonadati</taxon>
        <taxon>Pseudomonadota</taxon>
        <taxon>Alphaproteobacteria</taxon>
        <taxon>Hyphomicrobiales</taxon>
        <taxon>Xanthobacteraceae</taxon>
        <taxon>Xanthobacter</taxon>
    </lineage>
</organism>
<dbReference type="NCBIfam" id="TIGR00074">
    <property type="entry name" value="hypC_hupF"/>
    <property type="match status" value="1"/>
</dbReference>
<dbReference type="PRINTS" id="PR00445">
    <property type="entry name" value="HUPFHYPC"/>
</dbReference>
<dbReference type="GeneID" id="95774659"/>
<dbReference type="GO" id="GO:1902670">
    <property type="term" value="F:carbon dioxide binding"/>
    <property type="evidence" value="ECO:0007669"/>
    <property type="project" value="TreeGrafter"/>
</dbReference>
<dbReference type="Gene3D" id="2.30.30.140">
    <property type="match status" value="1"/>
</dbReference>
<sequence>MCLGLPMRIEEVDGTFAQCRAEGARERVDLALVPEARAGDHVLVFQGTARRLLDADEARLISDALAGVAAIMAGEADAAAIDRAFADLADREPTLPPHLAAAYAAGRKEA</sequence>
<dbReference type="RefSeq" id="WP_138400205.1">
    <property type="nucleotide sequence ID" value="NZ_JBAFVI010000010.1"/>
</dbReference>
<dbReference type="GO" id="GO:0005506">
    <property type="term" value="F:iron ion binding"/>
    <property type="evidence" value="ECO:0007669"/>
    <property type="project" value="TreeGrafter"/>
</dbReference>
<evidence type="ECO:0000313" key="2">
    <source>
        <dbReference type="EMBL" id="TLX42064.1"/>
    </source>
</evidence>
<comment type="caution">
    <text evidence="2">The sequence shown here is derived from an EMBL/GenBank/DDBJ whole genome shotgun (WGS) entry which is preliminary data.</text>
</comment>
<dbReference type="InterPro" id="IPR019812">
    <property type="entry name" value="Hydgase_assmbl_chp_CS"/>
</dbReference>
<protein>
    <submittedName>
        <fullName evidence="2">HypC/HybG/HupF family hydrogenase formation chaperone</fullName>
    </submittedName>
</protein>
<dbReference type="Pfam" id="PF01455">
    <property type="entry name" value="HupF_HypC"/>
    <property type="match status" value="1"/>
</dbReference>
<dbReference type="GO" id="GO:0051604">
    <property type="term" value="P:protein maturation"/>
    <property type="evidence" value="ECO:0007669"/>
    <property type="project" value="TreeGrafter"/>
</dbReference>
<dbReference type="PANTHER" id="PTHR35177">
    <property type="entry name" value="HYDROGENASE MATURATION FACTOR HYBG"/>
    <property type="match status" value="1"/>
</dbReference>
<dbReference type="SUPFAM" id="SSF159127">
    <property type="entry name" value="HupF/HypC-like"/>
    <property type="match status" value="1"/>
</dbReference>